<keyword evidence="1" id="KW-0808">Transferase</keyword>
<name>A0A4Z0GKU1_9BACL</name>
<proteinExistence type="predicted"/>
<dbReference type="EMBL" id="SRJD01000020">
    <property type="protein sequence ID" value="TGA96731.1"/>
    <property type="molecule type" value="Genomic_DNA"/>
</dbReference>
<dbReference type="Gene3D" id="3.40.50.300">
    <property type="entry name" value="P-loop containing nucleotide triphosphate hydrolases"/>
    <property type="match status" value="1"/>
</dbReference>
<accession>A0A4Z0GKU1</accession>
<dbReference type="AlphaFoldDB" id="A0A4Z0GKU1"/>
<organism evidence="1 2">
    <name type="scientific">Sporolactobacillus shoreae</name>
    <dbReference type="NCBI Taxonomy" id="1465501"/>
    <lineage>
        <taxon>Bacteria</taxon>
        <taxon>Bacillati</taxon>
        <taxon>Bacillota</taxon>
        <taxon>Bacilli</taxon>
        <taxon>Bacillales</taxon>
        <taxon>Sporolactobacillaceae</taxon>
        <taxon>Sporolactobacillus</taxon>
    </lineage>
</organism>
<protein>
    <submittedName>
        <fullName evidence="1">Shikimate kinase</fullName>
    </submittedName>
</protein>
<comment type="caution">
    <text evidence="1">The sequence shown here is derived from an EMBL/GenBank/DDBJ whole genome shotgun (WGS) entry which is preliminary data.</text>
</comment>
<dbReference type="SUPFAM" id="SSF52540">
    <property type="entry name" value="P-loop containing nucleoside triphosphate hydrolases"/>
    <property type="match status" value="1"/>
</dbReference>
<dbReference type="OrthoDB" id="193997at2"/>
<dbReference type="GO" id="GO:0016301">
    <property type="term" value="F:kinase activity"/>
    <property type="evidence" value="ECO:0007669"/>
    <property type="project" value="UniProtKB-KW"/>
</dbReference>
<dbReference type="Proteomes" id="UP000298347">
    <property type="component" value="Unassembled WGS sequence"/>
</dbReference>
<dbReference type="RefSeq" id="WP_135349499.1">
    <property type="nucleotide sequence ID" value="NZ_SRJD01000020.1"/>
</dbReference>
<keyword evidence="1" id="KW-0418">Kinase</keyword>
<sequence>MKFVLLFGPQAVGKMTVGQELAKITELKLFHNHMTIDLLVPLFGYSPEMWRLCHLFREEILKAFAKSDQYGIIFTTVWAFNNAEDWKNIKKICDIFHSTKAEVYFVELEASVKERLKRNTTSNRLEHKPTKRDIKSSEQDLLHSMEKYRLNSKEGEITEPHYLRINNTHVSAEQVAQQIKETFHL</sequence>
<keyword evidence="2" id="KW-1185">Reference proteome</keyword>
<evidence type="ECO:0000313" key="1">
    <source>
        <dbReference type="EMBL" id="TGA96731.1"/>
    </source>
</evidence>
<reference evidence="1 2" key="1">
    <citation type="journal article" date="2015" name="Int. J. Syst. Evol. Microbiol.">
        <title>Sporolactobacillus shoreae sp. nov. and Sporolactobacillus spathodeae sp. nov., two spore-forming lactic acid bacteria isolated from tree barks in Thailand.</title>
        <authorList>
            <person name="Thamacharoensuk T."/>
            <person name="Kitahara M."/>
            <person name="Ohkuma M."/>
            <person name="Thongchul N."/>
            <person name="Tanasupawat S."/>
        </authorList>
    </citation>
    <scope>NUCLEOTIDE SEQUENCE [LARGE SCALE GENOMIC DNA]</scope>
    <source>
        <strain evidence="1 2">BK92</strain>
    </source>
</reference>
<gene>
    <name evidence="1" type="ORF">E4665_14445</name>
</gene>
<dbReference type="InterPro" id="IPR027417">
    <property type="entry name" value="P-loop_NTPase"/>
</dbReference>
<evidence type="ECO:0000313" key="2">
    <source>
        <dbReference type="Proteomes" id="UP000298347"/>
    </source>
</evidence>